<dbReference type="KEGG" id="pno:SNOG_02445"/>
<dbReference type="AlphaFoldDB" id="Q0V0L9"/>
<dbReference type="GeneID" id="5969899"/>
<protein>
    <submittedName>
        <fullName evidence="1">Uncharacterized protein</fullName>
    </submittedName>
</protein>
<sequence length="148" mass="17179">MTMNLDNGWNVYDSDAEIITEEALHWLKAMALTFGTGKERTRQPATTYSTEHEIRNLRLFAQFVTVRWHWLSSVDGSQYDGSDHSNKAVVVLREQGHCWVQTRRLNVGPTARDCCRHHFAICAILRLVNTRVSVDKEHSQHQMFPLRE</sequence>
<accession>Q0V0L9</accession>
<dbReference type="EMBL" id="CH445327">
    <property type="protein sequence ID" value="EAT90657.1"/>
    <property type="molecule type" value="Genomic_DNA"/>
</dbReference>
<gene>
    <name evidence="1" type="ORF">SNOG_02445</name>
</gene>
<evidence type="ECO:0000313" key="2">
    <source>
        <dbReference type="Proteomes" id="UP000001055"/>
    </source>
</evidence>
<organism evidence="1 2">
    <name type="scientific">Phaeosphaeria nodorum (strain SN15 / ATCC MYA-4574 / FGSC 10173)</name>
    <name type="common">Glume blotch fungus</name>
    <name type="synonym">Parastagonospora nodorum</name>
    <dbReference type="NCBI Taxonomy" id="321614"/>
    <lineage>
        <taxon>Eukaryota</taxon>
        <taxon>Fungi</taxon>
        <taxon>Dikarya</taxon>
        <taxon>Ascomycota</taxon>
        <taxon>Pezizomycotina</taxon>
        <taxon>Dothideomycetes</taxon>
        <taxon>Pleosporomycetidae</taxon>
        <taxon>Pleosporales</taxon>
        <taxon>Pleosporineae</taxon>
        <taxon>Phaeosphaeriaceae</taxon>
        <taxon>Parastagonospora</taxon>
    </lineage>
</organism>
<reference evidence="2" key="1">
    <citation type="journal article" date="2007" name="Plant Cell">
        <title>Dothideomycete-plant interactions illuminated by genome sequencing and EST analysis of the wheat pathogen Stagonospora nodorum.</title>
        <authorList>
            <person name="Hane J.K."/>
            <person name="Lowe R.G."/>
            <person name="Solomon P.S."/>
            <person name="Tan K.C."/>
            <person name="Schoch C.L."/>
            <person name="Spatafora J.W."/>
            <person name="Crous P.W."/>
            <person name="Kodira C."/>
            <person name="Birren B.W."/>
            <person name="Galagan J.E."/>
            <person name="Torriani S.F."/>
            <person name="McDonald B.A."/>
            <person name="Oliver R.P."/>
        </authorList>
    </citation>
    <scope>NUCLEOTIDE SEQUENCE [LARGE SCALE GENOMIC DNA]</scope>
    <source>
        <strain evidence="2">SN15 / ATCC MYA-4574 / FGSC 10173</strain>
    </source>
</reference>
<evidence type="ECO:0000313" key="1">
    <source>
        <dbReference type="EMBL" id="EAT90657.1"/>
    </source>
</evidence>
<dbReference type="Proteomes" id="UP000001055">
    <property type="component" value="Unassembled WGS sequence"/>
</dbReference>
<dbReference type="InParanoid" id="Q0V0L9"/>
<proteinExistence type="predicted"/>
<name>Q0V0L9_PHANO</name>
<dbReference type="RefSeq" id="XP_001793049.1">
    <property type="nucleotide sequence ID" value="XM_001792997.1"/>
</dbReference>